<evidence type="ECO:0000313" key="3">
    <source>
        <dbReference type="EnsemblPlants" id="Pp3c15_25410V3.1"/>
    </source>
</evidence>
<dbReference type="PaxDb" id="3218-PP1S253_6V6.1"/>
<organism evidence="2">
    <name type="scientific">Physcomitrium patens</name>
    <name type="common">Spreading-leaved earth moss</name>
    <name type="synonym">Physcomitrella patens</name>
    <dbReference type="NCBI Taxonomy" id="3218"/>
    <lineage>
        <taxon>Eukaryota</taxon>
        <taxon>Viridiplantae</taxon>
        <taxon>Streptophyta</taxon>
        <taxon>Embryophyta</taxon>
        <taxon>Bryophyta</taxon>
        <taxon>Bryophytina</taxon>
        <taxon>Bryopsida</taxon>
        <taxon>Funariidae</taxon>
        <taxon>Funariales</taxon>
        <taxon>Funariaceae</taxon>
        <taxon>Physcomitrium</taxon>
    </lineage>
</organism>
<keyword evidence="4" id="KW-1185">Reference proteome</keyword>
<dbReference type="AlphaFoldDB" id="A0A2K1JEH8"/>
<protein>
    <submittedName>
        <fullName evidence="2 3">Uncharacterized protein</fullName>
    </submittedName>
</protein>
<reference evidence="3" key="3">
    <citation type="submission" date="2020-12" db="UniProtKB">
        <authorList>
            <consortium name="EnsemblPlants"/>
        </authorList>
    </citation>
    <scope>IDENTIFICATION</scope>
</reference>
<dbReference type="Proteomes" id="UP000006727">
    <property type="component" value="Chromosome 15"/>
</dbReference>
<reference evidence="2 4" key="2">
    <citation type="journal article" date="2018" name="Plant J.">
        <title>The Physcomitrella patens chromosome-scale assembly reveals moss genome structure and evolution.</title>
        <authorList>
            <person name="Lang D."/>
            <person name="Ullrich K.K."/>
            <person name="Murat F."/>
            <person name="Fuchs J."/>
            <person name="Jenkins J."/>
            <person name="Haas F.B."/>
            <person name="Piednoel M."/>
            <person name="Gundlach H."/>
            <person name="Van Bel M."/>
            <person name="Meyberg R."/>
            <person name="Vives C."/>
            <person name="Morata J."/>
            <person name="Symeonidi A."/>
            <person name="Hiss M."/>
            <person name="Muchero W."/>
            <person name="Kamisugi Y."/>
            <person name="Saleh O."/>
            <person name="Blanc G."/>
            <person name="Decker E.L."/>
            <person name="van Gessel N."/>
            <person name="Grimwood J."/>
            <person name="Hayes R.D."/>
            <person name="Graham S.W."/>
            <person name="Gunter L.E."/>
            <person name="McDaniel S.F."/>
            <person name="Hoernstein S.N.W."/>
            <person name="Larsson A."/>
            <person name="Li F.W."/>
            <person name="Perroud P.F."/>
            <person name="Phillips J."/>
            <person name="Ranjan P."/>
            <person name="Rokshar D.S."/>
            <person name="Rothfels C.J."/>
            <person name="Schneider L."/>
            <person name="Shu S."/>
            <person name="Stevenson D.W."/>
            <person name="Thummler F."/>
            <person name="Tillich M."/>
            <person name="Villarreal Aguilar J.C."/>
            <person name="Widiez T."/>
            <person name="Wong G.K."/>
            <person name="Wymore A."/>
            <person name="Zhang Y."/>
            <person name="Zimmer A.D."/>
            <person name="Quatrano R.S."/>
            <person name="Mayer K.F.X."/>
            <person name="Goodstein D."/>
            <person name="Casacuberta J.M."/>
            <person name="Vandepoele K."/>
            <person name="Reski R."/>
            <person name="Cuming A.C."/>
            <person name="Tuskan G.A."/>
            <person name="Maumus F."/>
            <person name="Salse J."/>
            <person name="Schmutz J."/>
            <person name="Rensing S.A."/>
        </authorList>
    </citation>
    <scope>NUCLEOTIDE SEQUENCE [LARGE SCALE GENOMIC DNA]</scope>
    <source>
        <strain evidence="3 4">cv. Gransden 2004</strain>
    </source>
</reference>
<reference evidence="2 4" key="1">
    <citation type="journal article" date="2008" name="Science">
        <title>The Physcomitrella genome reveals evolutionary insights into the conquest of land by plants.</title>
        <authorList>
            <person name="Rensing S."/>
            <person name="Lang D."/>
            <person name="Zimmer A."/>
            <person name="Terry A."/>
            <person name="Salamov A."/>
            <person name="Shapiro H."/>
            <person name="Nishiyama T."/>
            <person name="Perroud P.-F."/>
            <person name="Lindquist E."/>
            <person name="Kamisugi Y."/>
            <person name="Tanahashi T."/>
            <person name="Sakakibara K."/>
            <person name="Fujita T."/>
            <person name="Oishi K."/>
            <person name="Shin-I T."/>
            <person name="Kuroki Y."/>
            <person name="Toyoda A."/>
            <person name="Suzuki Y."/>
            <person name="Hashimoto A."/>
            <person name="Yamaguchi K."/>
            <person name="Sugano A."/>
            <person name="Kohara Y."/>
            <person name="Fujiyama A."/>
            <person name="Anterola A."/>
            <person name="Aoki S."/>
            <person name="Ashton N."/>
            <person name="Barbazuk W.B."/>
            <person name="Barker E."/>
            <person name="Bennetzen J."/>
            <person name="Bezanilla M."/>
            <person name="Blankenship R."/>
            <person name="Cho S.H."/>
            <person name="Dutcher S."/>
            <person name="Estelle M."/>
            <person name="Fawcett J.A."/>
            <person name="Gundlach H."/>
            <person name="Hanada K."/>
            <person name="Heyl A."/>
            <person name="Hicks K.A."/>
            <person name="Hugh J."/>
            <person name="Lohr M."/>
            <person name="Mayer K."/>
            <person name="Melkozernov A."/>
            <person name="Murata T."/>
            <person name="Nelson D."/>
            <person name="Pils B."/>
            <person name="Prigge M."/>
            <person name="Reiss B."/>
            <person name="Renner T."/>
            <person name="Rombauts S."/>
            <person name="Rushton P."/>
            <person name="Sanderfoot A."/>
            <person name="Schween G."/>
            <person name="Shiu S.-H."/>
            <person name="Stueber K."/>
            <person name="Theodoulou F.L."/>
            <person name="Tu H."/>
            <person name="Van de Peer Y."/>
            <person name="Verrier P.J."/>
            <person name="Waters E."/>
            <person name="Wood A."/>
            <person name="Yang L."/>
            <person name="Cove D."/>
            <person name="Cuming A."/>
            <person name="Hasebe M."/>
            <person name="Lucas S."/>
            <person name="Mishler D.B."/>
            <person name="Reski R."/>
            <person name="Grigoriev I."/>
            <person name="Quatrano R.S."/>
            <person name="Boore J.L."/>
        </authorList>
    </citation>
    <scope>NUCLEOTIDE SEQUENCE [LARGE SCALE GENOMIC DNA]</scope>
    <source>
        <strain evidence="3 4">cv. Gransden 2004</strain>
    </source>
</reference>
<dbReference type="Gramene" id="Pp3c15_25410V3.1">
    <property type="protein sequence ID" value="Pp3c15_25410V3.1"/>
    <property type="gene ID" value="Pp3c15_25410"/>
</dbReference>
<name>A0A2K1JEH8_PHYPA</name>
<dbReference type="EnsemblPlants" id="Pp3c15_25410V3.1">
    <property type="protein sequence ID" value="Pp3c15_25410V3.1"/>
    <property type="gene ID" value="Pp3c15_25410"/>
</dbReference>
<dbReference type="InParanoid" id="A0A2K1JEH8"/>
<dbReference type="EMBL" id="ABEU02000015">
    <property type="protein sequence ID" value="PNR39941.1"/>
    <property type="molecule type" value="Genomic_DNA"/>
</dbReference>
<feature type="region of interest" description="Disordered" evidence="1">
    <location>
        <begin position="20"/>
        <end position="41"/>
    </location>
</feature>
<feature type="compositionally biased region" description="Basic and acidic residues" evidence="1">
    <location>
        <begin position="29"/>
        <end position="41"/>
    </location>
</feature>
<evidence type="ECO:0000313" key="4">
    <source>
        <dbReference type="Proteomes" id="UP000006727"/>
    </source>
</evidence>
<gene>
    <name evidence="2" type="ORF">PHYPA_020221</name>
</gene>
<proteinExistence type="predicted"/>
<evidence type="ECO:0000256" key="1">
    <source>
        <dbReference type="SAM" id="MobiDB-lite"/>
    </source>
</evidence>
<evidence type="ECO:0000313" key="2">
    <source>
        <dbReference type="EMBL" id="PNR39941.1"/>
    </source>
</evidence>
<accession>A0A2K1JEH8</accession>
<sequence>MLYLERERYKDVWNDEMHRGSQILGEKQQNPDHHDGREDAADLPHQLHGNAVQNLTNLVEASISCGARDV</sequence>